<proteinExistence type="predicted"/>
<reference evidence="1" key="1">
    <citation type="submission" date="2021-11" db="EMBL/GenBank/DDBJ databases">
        <title>Study of the species diversity of bacterial strains isolated from a unique natural object - Shulgan-Tash cave (Bashkiria).</title>
        <authorList>
            <person name="Sazanova A.L."/>
            <person name="Chirak E.R."/>
            <person name="Safronova V.I."/>
        </authorList>
    </citation>
    <scope>NUCLEOTIDE SEQUENCE</scope>
    <source>
        <strain evidence="1">P1</strain>
    </source>
</reference>
<gene>
    <name evidence="1" type="ORF">LP422_14035</name>
</gene>
<name>A0AC61U1G7_9MICO</name>
<organism evidence="1 2">
    <name type="scientific">Janibacter limosus</name>
    <dbReference type="NCBI Taxonomy" id="53458"/>
    <lineage>
        <taxon>Bacteria</taxon>
        <taxon>Bacillati</taxon>
        <taxon>Actinomycetota</taxon>
        <taxon>Actinomycetes</taxon>
        <taxon>Micrococcales</taxon>
        <taxon>Intrasporangiaceae</taxon>
        <taxon>Janibacter</taxon>
    </lineage>
</organism>
<sequence>MLGRVPCLAADGLARELDRLGALRLGDEEQGAVTGAVADVPGGLLGPGGGRAGRDATEEGGARSPRRRGCG</sequence>
<dbReference type="Proteomes" id="UP001059663">
    <property type="component" value="Chromosome"/>
</dbReference>
<dbReference type="EMBL" id="CP087977">
    <property type="protein sequence ID" value="UUZ43849.1"/>
    <property type="molecule type" value="Genomic_DNA"/>
</dbReference>
<evidence type="ECO:0000313" key="2">
    <source>
        <dbReference type="Proteomes" id="UP001059663"/>
    </source>
</evidence>
<protein>
    <submittedName>
        <fullName evidence="1">Uncharacterized protein</fullName>
    </submittedName>
</protein>
<accession>A0AC61U1G7</accession>
<evidence type="ECO:0000313" key="1">
    <source>
        <dbReference type="EMBL" id="UUZ43849.1"/>
    </source>
</evidence>